<dbReference type="GO" id="GO:0016746">
    <property type="term" value="F:acyltransferase activity"/>
    <property type="evidence" value="ECO:0007669"/>
    <property type="project" value="InterPro"/>
</dbReference>
<feature type="compositionally biased region" description="Basic and acidic residues" evidence="1">
    <location>
        <begin position="161"/>
        <end position="171"/>
    </location>
</feature>
<gene>
    <name evidence="2" type="ORF">TBIB3V08_LOCUS11396</name>
</gene>
<dbReference type="PANTHER" id="PTHR42870">
    <property type="entry name" value="ACETYL-COA C-ACETYLTRANSFERASE"/>
    <property type="match status" value="1"/>
</dbReference>
<dbReference type="Gene3D" id="3.40.47.10">
    <property type="match status" value="1"/>
</dbReference>
<feature type="region of interest" description="Disordered" evidence="1">
    <location>
        <begin position="89"/>
        <end position="142"/>
    </location>
</feature>
<protein>
    <submittedName>
        <fullName evidence="2">Uncharacterized protein</fullName>
    </submittedName>
</protein>
<feature type="compositionally biased region" description="Polar residues" evidence="1">
    <location>
        <begin position="192"/>
        <end position="201"/>
    </location>
</feature>
<feature type="region of interest" description="Disordered" evidence="1">
    <location>
        <begin position="253"/>
        <end position="283"/>
    </location>
</feature>
<organism evidence="2">
    <name type="scientific">Timema bartmani</name>
    <dbReference type="NCBI Taxonomy" id="61472"/>
    <lineage>
        <taxon>Eukaryota</taxon>
        <taxon>Metazoa</taxon>
        <taxon>Ecdysozoa</taxon>
        <taxon>Arthropoda</taxon>
        <taxon>Hexapoda</taxon>
        <taxon>Insecta</taxon>
        <taxon>Pterygota</taxon>
        <taxon>Neoptera</taxon>
        <taxon>Polyneoptera</taxon>
        <taxon>Phasmatodea</taxon>
        <taxon>Timematodea</taxon>
        <taxon>Timematoidea</taxon>
        <taxon>Timematidae</taxon>
        <taxon>Timema</taxon>
    </lineage>
</organism>
<proteinExistence type="predicted"/>
<reference evidence="2" key="1">
    <citation type="submission" date="2020-11" db="EMBL/GenBank/DDBJ databases">
        <authorList>
            <person name="Tran Van P."/>
        </authorList>
    </citation>
    <scope>NUCLEOTIDE SEQUENCE</scope>
</reference>
<dbReference type="InterPro" id="IPR016039">
    <property type="entry name" value="Thiolase-like"/>
</dbReference>
<name>A0A7R9I6E1_9NEOP</name>
<accession>A0A7R9I6E1</accession>
<dbReference type="EMBL" id="OD571136">
    <property type="protein sequence ID" value="CAD7449117.1"/>
    <property type="molecule type" value="Genomic_DNA"/>
</dbReference>
<evidence type="ECO:0000313" key="2">
    <source>
        <dbReference type="EMBL" id="CAD7449117.1"/>
    </source>
</evidence>
<dbReference type="AlphaFoldDB" id="A0A7R9I6E1"/>
<sequence length="305" mass="33136">MNDLASGEEERRFLDRTNPLDRHVETMAAVAGFCDSPVPSQLFGNAAVEHMAKYGTKPEHLAKIAYKNHKHSVNNPSLPECQLGAREQELETTKDDESDVDSSLKGQQSWRDLQVTGEVGAKSSQTGEVSGAPPTTKGECATDGQKELGALFRADSPQTGKDSENSFHHDWWIPNGANGSPDQGEPSRRSPVKTTVSSTDVSDIARASKTLVNSDTFHQGVSVGKKRLAEFYSDSEDRVTRFVHVDSSCDSMDVEGLSSGPYLPLMRDESSQGSDDESEGFQTVILHRRGKAGQTRKLLGGNPND</sequence>
<evidence type="ECO:0000256" key="1">
    <source>
        <dbReference type="SAM" id="MobiDB-lite"/>
    </source>
</evidence>
<feature type="region of interest" description="Disordered" evidence="1">
    <location>
        <begin position="155"/>
        <end position="201"/>
    </location>
</feature>
<dbReference type="PANTHER" id="PTHR42870:SF1">
    <property type="entry name" value="NON-SPECIFIC LIPID-TRANSFER PROTEIN-LIKE 2"/>
    <property type="match status" value="1"/>
</dbReference>